<evidence type="ECO:0008006" key="4">
    <source>
        <dbReference type="Google" id="ProtNLM"/>
    </source>
</evidence>
<keyword evidence="3" id="KW-1185">Reference proteome</keyword>
<accession>A0A6M4GS34</accession>
<organism evidence="2 3">
    <name type="scientific">Usitatibacter rugosus</name>
    <dbReference type="NCBI Taxonomy" id="2732067"/>
    <lineage>
        <taxon>Bacteria</taxon>
        <taxon>Pseudomonadati</taxon>
        <taxon>Pseudomonadota</taxon>
        <taxon>Betaproteobacteria</taxon>
        <taxon>Nitrosomonadales</taxon>
        <taxon>Usitatibacteraceae</taxon>
        <taxon>Usitatibacter</taxon>
    </lineage>
</organism>
<protein>
    <recommendedName>
        <fullName evidence="4">DUF3617 family protein</fullName>
    </recommendedName>
</protein>
<name>A0A6M4GS34_9PROT</name>
<keyword evidence="1" id="KW-0732">Signal</keyword>
<proteinExistence type="predicted"/>
<dbReference type="Proteomes" id="UP000501534">
    <property type="component" value="Chromosome"/>
</dbReference>
<evidence type="ECO:0000313" key="2">
    <source>
        <dbReference type="EMBL" id="QJR09133.1"/>
    </source>
</evidence>
<dbReference type="RefSeq" id="WP_171088830.1">
    <property type="nucleotide sequence ID" value="NZ_CP053069.1"/>
</dbReference>
<dbReference type="KEGG" id="uru:DSM104443_00169"/>
<dbReference type="EMBL" id="CP053069">
    <property type="protein sequence ID" value="QJR09133.1"/>
    <property type="molecule type" value="Genomic_DNA"/>
</dbReference>
<reference evidence="2 3" key="1">
    <citation type="submission" date="2020-04" db="EMBL/GenBank/DDBJ databases">
        <title>Usitatibacter rugosus gen. nov., sp. nov. and Usitatibacter palustris sp. nov., novel members of Usitatibacteraceae fam. nov. within the order Nitrosomonadales isolated from soil.</title>
        <authorList>
            <person name="Huber K.J."/>
            <person name="Neumann-Schaal M."/>
            <person name="Geppert A."/>
            <person name="Luckner M."/>
            <person name="Wanner G."/>
            <person name="Overmann J."/>
        </authorList>
    </citation>
    <scope>NUCLEOTIDE SEQUENCE [LARGE SCALE GENOMIC DNA]</scope>
    <source>
        <strain evidence="2 3">0125_3</strain>
    </source>
</reference>
<dbReference type="Pfam" id="PF12276">
    <property type="entry name" value="DUF3617"/>
    <property type="match status" value="1"/>
</dbReference>
<feature type="signal peptide" evidence="1">
    <location>
        <begin position="1"/>
        <end position="21"/>
    </location>
</feature>
<evidence type="ECO:0000313" key="3">
    <source>
        <dbReference type="Proteomes" id="UP000501534"/>
    </source>
</evidence>
<dbReference type="InterPro" id="IPR022061">
    <property type="entry name" value="DUF3617"/>
</dbReference>
<evidence type="ECO:0000256" key="1">
    <source>
        <dbReference type="SAM" id="SignalP"/>
    </source>
</evidence>
<dbReference type="AlphaFoldDB" id="A0A6M4GS34"/>
<sequence length="134" mass="14604">MRPTRLAVAVAALCLATAAHADVSRPGKYDYSVKVTMMGMGMPAINFSQCVTKKDIDEGKAYVNKEQKGCTYSDMKREGDRISFRMSCSDPKMTGQATGTIGAEAFTIDMQAKITEPMQMEQRSTVSAKRVGDC</sequence>
<feature type="chain" id="PRO_5026862340" description="DUF3617 family protein" evidence="1">
    <location>
        <begin position="22"/>
        <end position="134"/>
    </location>
</feature>
<gene>
    <name evidence="2" type="ORF">DSM104443_00169</name>
</gene>